<dbReference type="PROSITE" id="PS51727">
    <property type="entry name" value="CBP_P300_HAT"/>
    <property type="match status" value="1"/>
</dbReference>
<keyword evidence="12" id="KW-0539">Nucleus</keyword>
<dbReference type="PANTHER" id="PTHR13808">
    <property type="entry name" value="CBP/P300-RELATED"/>
    <property type="match status" value="1"/>
</dbReference>
<name>A0A8K1C2A7_PYTOL</name>
<dbReference type="PRINTS" id="PR00503">
    <property type="entry name" value="BROMODOMAIN"/>
</dbReference>
<keyword evidence="6" id="KW-0863">Zinc-finger</keyword>
<evidence type="ECO:0000256" key="1">
    <source>
        <dbReference type="ARBA" id="ARBA00002581"/>
    </source>
</evidence>
<reference evidence="18" key="1">
    <citation type="submission" date="2019-03" db="EMBL/GenBank/DDBJ databases">
        <title>Long read genome sequence of the mycoparasitic Pythium oligandrum ATCC 38472 isolated from sugarbeet rhizosphere.</title>
        <authorList>
            <person name="Gaulin E."/>
        </authorList>
    </citation>
    <scope>NUCLEOTIDE SEQUENCE</scope>
    <source>
        <strain evidence="18">ATCC 38472_TT</strain>
    </source>
</reference>
<gene>
    <name evidence="18" type="ORF">Poli38472_013908</name>
</gene>
<feature type="region of interest" description="Disordered" evidence="15">
    <location>
        <begin position="961"/>
        <end position="980"/>
    </location>
</feature>
<feature type="domain" description="Bromo" evidence="16">
    <location>
        <begin position="461"/>
        <end position="533"/>
    </location>
</feature>
<dbReference type="Pfam" id="PF00439">
    <property type="entry name" value="Bromodomain"/>
    <property type="match status" value="1"/>
</dbReference>
<dbReference type="Proteomes" id="UP000794436">
    <property type="component" value="Unassembled WGS sequence"/>
</dbReference>
<evidence type="ECO:0000256" key="13">
    <source>
        <dbReference type="ARBA" id="ARBA00048017"/>
    </source>
</evidence>
<dbReference type="GO" id="GO:0003713">
    <property type="term" value="F:transcription coactivator activity"/>
    <property type="evidence" value="ECO:0007669"/>
    <property type="project" value="TreeGrafter"/>
</dbReference>
<evidence type="ECO:0000256" key="9">
    <source>
        <dbReference type="ARBA" id="ARBA00023015"/>
    </source>
</evidence>
<keyword evidence="7" id="KW-0862">Zinc</keyword>
<keyword evidence="5" id="KW-0479">Metal-binding</keyword>
<evidence type="ECO:0000256" key="5">
    <source>
        <dbReference type="ARBA" id="ARBA00022723"/>
    </source>
</evidence>
<dbReference type="OrthoDB" id="899at2759"/>
<evidence type="ECO:0000256" key="12">
    <source>
        <dbReference type="ARBA" id="ARBA00023242"/>
    </source>
</evidence>
<dbReference type="PROSITE" id="PS50014">
    <property type="entry name" value="BROMODOMAIN_2"/>
    <property type="match status" value="1"/>
</dbReference>
<keyword evidence="19" id="KW-1185">Reference proteome</keyword>
<dbReference type="SUPFAM" id="SSF47370">
    <property type="entry name" value="Bromodomain"/>
    <property type="match status" value="1"/>
</dbReference>
<keyword evidence="8" id="KW-0156">Chromatin regulator</keyword>
<evidence type="ECO:0000256" key="14">
    <source>
        <dbReference type="PROSITE-ProRule" id="PRU00035"/>
    </source>
</evidence>
<dbReference type="PANTHER" id="PTHR13808:SF1">
    <property type="entry name" value="HISTONE ACETYLTRANSFERASE"/>
    <property type="match status" value="1"/>
</dbReference>
<comment type="subcellular location">
    <subcellularLocation>
        <location evidence="2">Nucleus</location>
    </subcellularLocation>
</comment>
<dbReference type="GO" id="GO:0031490">
    <property type="term" value="F:chromatin DNA binding"/>
    <property type="evidence" value="ECO:0007669"/>
    <property type="project" value="TreeGrafter"/>
</dbReference>
<keyword evidence="4" id="KW-0808">Transferase</keyword>
<evidence type="ECO:0000256" key="2">
    <source>
        <dbReference type="ARBA" id="ARBA00004123"/>
    </source>
</evidence>
<evidence type="ECO:0000256" key="10">
    <source>
        <dbReference type="ARBA" id="ARBA00023117"/>
    </source>
</evidence>
<evidence type="ECO:0000313" key="18">
    <source>
        <dbReference type="EMBL" id="TMW55146.1"/>
    </source>
</evidence>
<keyword evidence="10 14" id="KW-0103">Bromodomain</keyword>
<evidence type="ECO:0000256" key="8">
    <source>
        <dbReference type="ARBA" id="ARBA00022853"/>
    </source>
</evidence>
<feature type="region of interest" description="Disordered" evidence="15">
    <location>
        <begin position="55"/>
        <end position="159"/>
    </location>
</feature>
<organism evidence="18 19">
    <name type="scientific">Pythium oligandrum</name>
    <name type="common">Mycoparasitic fungus</name>
    <dbReference type="NCBI Taxonomy" id="41045"/>
    <lineage>
        <taxon>Eukaryota</taxon>
        <taxon>Sar</taxon>
        <taxon>Stramenopiles</taxon>
        <taxon>Oomycota</taxon>
        <taxon>Peronosporomycetes</taxon>
        <taxon>Pythiales</taxon>
        <taxon>Pythiaceae</taxon>
        <taxon>Pythium</taxon>
    </lineage>
</organism>
<dbReference type="SMART" id="SM00249">
    <property type="entry name" value="PHD"/>
    <property type="match status" value="1"/>
</dbReference>
<feature type="compositionally biased region" description="Polar residues" evidence="15">
    <location>
        <begin position="55"/>
        <end position="65"/>
    </location>
</feature>
<dbReference type="SUPFAM" id="SSF57903">
    <property type="entry name" value="FYVE/PHD zinc finger"/>
    <property type="match status" value="1"/>
</dbReference>
<dbReference type="GO" id="GO:0000123">
    <property type="term" value="C:histone acetyltransferase complex"/>
    <property type="evidence" value="ECO:0007669"/>
    <property type="project" value="TreeGrafter"/>
</dbReference>
<evidence type="ECO:0000256" key="4">
    <source>
        <dbReference type="ARBA" id="ARBA00022679"/>
    </source>
</evidence>
<dbReference type="InterPro" id="IPR001487">
    <property type="entry name" value="Bromodomain"/>
</dbReference>
<dbReference type="GO" id="GO:0005634">
    <property type="term" value="C:nucleus"/>
    <property type="evidence" value="ECO:0007669"/>
    <property type="project" value="UniProtKB-SubCell"/>
</dbReference>
<dbReference type="Gene3D" id="1.20.920.10">
    <property type="entry name" value="Bromodomain-like"/>
    <property type="match status" value="1"/>
</dbReference>
<dbReference type="GO" id="GO:0004402">
    <property type="term" value="F:histone acetyltransferase activity"/>
    <property type="evidence" value="ECO:0007669"/>
    <property type="project" value="InterPro"/>
</dbReference>
<feature type="compositionally biased region" description="Low complexity" evidence="15">
    <location>
        <begin position="961"/>
        <end position="976"/>
    </location>
</feature>
<dbReference type="GO" id="GO:0005667">
    <property type="term" value="C:transcription regulator complex"/>
    <property type="evidence" value="ECO:0007669"/>
    <property type="project" value="TreeGrafter"/>
</dbReference>
<dbReference type="Pfam" id="PF08214">
    <property type="entry name" value="HAT_KAT11"/>
    <property type="match status" value="1"/>
</dbReference>
<dbReference type="InterPro" id="IPR036427">
    <property type="entry name" value="Bromodomain-like_sf"/>
</dbReference>
<feature type="compositionally biased region" description="Acidic residues" evidence="15">
    <location>
        <begin position="124"/>
        <end position="140"/>
    </location>
</feature>
<dbReference type="InterPro" id="IPR001965">
    <property type="entry name" value="Znf_PHD"/>
</dbReference>
<feature type="domain" description="CBP/p300-type HAT" evidence="17">
    <location>
        <begin position="725"/>
        <end position="1161"/>
    </location>
</feature>
<comment type="function">
    <text evidence="1">Acetyltransferase enzyme. Acetylates histones, giving a specific tag for transcriptional activation.</text>
</comment>
<proteinExistence type="predicted"/>
<sequence length="1213" mass="136386">MEEPLRRAKKRARQQGESATASVTWTEMRALDGRVCISILESESESDEVELVLQPTASTHATTANIGEKTMHTSSLIKSEHAPPSQSVIYTVESEESDAEAARPSASPVVIGMGGTSSTQESKSEEEDEDEDEYEHDEELITPSPVSMPSPPKLTPRKPSHAIIRRRRLDEEYAGQLLFYGRREPPTASTLALIIELIQRDVGSMSTLTERLVNYTLWHKLNVAVDRGLHTERAFYSEWMKIVLGSEDLPHRVMKHRQALLPRPIRLTVRPVQFVSVSKSKSNGSSDAKVNVRWLEQKAAKMQNGSARIKVGKAPSQPRRSPAVTTPTQSNKRPFSPVAVATENKRQCVAEPTARTSRSTEQRQSTAYSPSTSSSAKVAAPVLLDLSSDEHTTGWNRSMPVGWVIGSDRDAIDEAKRPVLMNPLYNMTLNELKDHISATRADVEVEGSDKLSDALNRLMADPRNRGGIFNTPVDPVALGLTTYNDIIKKPMDLGTIRSRLSAGQYVTPDEFAADVRLVFENAKTFNPPTHYVHVDADVLLRRFEDMMAKSDGTRSGKRHGVTERHSCSGCHGHTCALCDQGCLQFAPPHLQCSGSCGGEIRKGSIYYVTRDGTRVWCAKCHARLNSNGSLQESQEIAVSQADTAEIRQVYRDLIKKKVEVEVEPWVQCSHCSRWQHQICGLYNPVYAAYAREHDYRCPLCVWKQRSASGDLAAVLNSDLPEQKRKSSCLDIPACELSEFIEDSLREQLRAIQEHEAADSLHVRVLSFAGEHVTVPDSVMKTFDENATLLDSECPEVNTARQWLPTDIDFTSRGIYLFQRHDGSDICLFTLFVQEFGDSCSLPSNRRSVYIAYLDSIRYLKPPSARTASYHFIMMAYFDYIRRRGFERVHIWSCPPQKRTSYVFWCRPAFQRTPNAEHLRSWYRTLLMKAKTANIVKGWTTMYDRYFSPEVTEAFPVLSTPASSTVSSSSENGSVATRGASARSVDPNELWWPAKELPPLFEGDFLPSELDRILGRIHARNGKVRRSSLSTKSSSVAAGGKYAMGETVARIKPEPPANTTPQVEIKLRDVFVRCQQAVQRFKQDLWVVELVPLAPDGSSALTPVACDPAQHMPTWWQTVPRLFGSRFMFHQLCASATYQFDTIRRAKHSTMMMLHHFFNDHVPQLNVFCSECYLLITHMNYWHCDDCTHRFALCDLCYKRQGHNHAHAMTCTAS</sequence>
<dbReference type="InterPro" id="IPR031162">
    <property type="entry name" value="CBP_P300_HAT"/>
</dbReference>
<feature type="compositionally biased region" description="Polar residues" evidence="15">
    <location>
        <begin position="354"/>
        <end position="364"/>
    </location>
</feature>
<evidence type="ECO:0000256" key="6">
    <source>
        <dbReference type="ARBA" id="ARBA00022771"/>
    </source>
</evidence>
<feature type="region of interest" description="Disordered" evidence="15">
    <location>
        <begin position="301"/>
        <end position="374"/>
    </location>
</feature>
<evidence type="ECO:0000259" key="17">
    <source>
        <dbReference type="PROSITE" id="PS51727"/>
    </source>
</evidence>
<dbReference type="EC" id="2.3.1.48" evidence="3"/>
<dbReference type="SUPFAM" id="SSF57850">
    <property type="entry name" value="RING/U-box"/>
    <property type="match status" value="1"/>
</dbReference>
<feature type="compositionally biased region" description="Low complexity" evidence="15">
    <location>
        <begin position="365"/>
        <end position="374"/>
    </location>
</feature>
<protein>
    <recommendedName>
        <fullName evidence="3">histone acetyltransferase</fullName>
        <ecNumber evidence="3">2.3.1.48</ecNumber>
    </recommendedName>
</protein>
<keyword evidence="11" id="KW-0804">Transcription</keyword>
<dbReference type="EMBL" id="SPLM01000149">
    <property type="protein sequence ID" value="TMW55146.1"/>
    <property type="molecule type" value="Genomic_DNA"/>
</dbReference>
<dbReference type="SMART" id="SM00297">
    <property type="entry name" value="BROMO"/>
    <property type="match status" value="1"/>
</dbReference>
<dbReference type="AlphaFoldDB" id="A0A8K1C2A7"/>
<feature type="compositionally biased region" description="Polar residues" evidence="15">
    <location>
        <begin position="323"/>
        <end position="333"/>
    </location>
</feature>
<comment type="catalytic activity">
    <reaction evidence="13">
        <text>L-lysyl-[protein] + acetyl-CoA = N(6)-acetyl-L-lysyl-[protein] + CoA + H(+)</text>
        <dbReference type="Rhea" id="RHEA:45948"/>
        <dbReference type="Rhea" id="RHEA-COMP:9752"/>
        <dbReference type="Rhea" id="RHEA-COMP:10731"/>
        <dbReference type="ChEBI" id="CHEBI:15378"/>
        <dbReference type="ChEBI" id="CHEBI:29969"/>
        <dbReference type="ChEBI" id="CHEBI:57287"/>
        <dbReference type="ChEBI" id="CHEBI:57288"/>
        <dbReference type="ChEBI" id="CHEBI:61930"/>
        <dbReference type="EC" id="2.3.1.48"/>
    </reaction>
</comment>
<accession>A0A8K1C2A7</accession>
<dbReference type="SMART" id="SM01250">
    <property type="entry name" value="KAT11"/>
    <property type="match status" value="1"/>
</dbReference>
<feature type="region of interest" description="Disordered" evidence="15">
    <location>
        <begin position="1"/>
        <end position="22"/>
    </location>
</feature>
<dbReference type="InterPro" id="IPR013178">
    <property type="entry name" value="Histone_AcTrfase_Rtt109/CBP"/>
</dbReference>
<evidence type="ECO:0000256" key="15">
    <source>
        <dbReference type="SAM" id="MobiDB-lite"/>
    </source>
</evidence>
<dbReference type="GO" id="GO:0008270">
    <property type="term" value="F:zinc ion binding"/>
    <property type="evidence" value="ECO:0007669"/>
    <property type="project" value="UniProtKB-KW"/>
</dbReference>
<comment type="caution">
    <text evidence="18">The sequence shown here is derived from an EMBL/GenBank/DDBJ whole genome shotgun (WGS) entry which is preliminary data.</text>
</comment>
<dbReference type="GO" id="GO:0045944">
    <property type="term" value="P:positive regulation of transcription by RNA polymerase II"/>
    <property type="evidence" value="ECO:0007669"/>
    <property type="project" value="TreeGrafter"/>
</dbReference>
<dbReference type="Gene3D" id="3.30.40.10">
    <property type="entry name" value="Zinc/RING finger domain, C3HC4 (zinc finger)"/>
    <property type="match status" value="1"/>
</dbReference>
<keyword evidence="9" id="KW-0805">Transcription regulation</keyword>
<evidence type="ECO:0000256" key="3">
    <source>
        <dbReference type="ARBA" id="ARBA00013184"/>
    </source>
</evidence>
<dbReference type="InterPro" id="IPR011011">
    <property type="entry name" value="Znf_FYVE_PHD"/>
</dbReference>
<evidence type="ECO:0000259" key="16">
    <source>
        <dbReference type="PROSITE" id="PS50014"/>
    </source>
</evidence>
<dbReference type="InterPro" id="IPR013083">
    <property type="entry name" value="Znf_RING/FYVE/PHD"/>
</dbReference>
<evidence type="ECO:0000256" key="11">
    <source>
        <dbReference type="ARBA" id="ARBA00023163"/>
    </source>
</evidence>
<evidence type="ECO:0000313" key="19">
    <source>
        <dbReference type="Proteomes" id="UP000794436"/>
    </source>
</evidence>
<evidence type="ECO:0000256" key="7">
    <source>
        <dbReference type="ARBA" id="ARBA00022833"/>
    </source>
</evidence>